<keyword evidence="3 8" id="KW-0489">Methyltransferase</keyword>
<comment type="caution">
    <text evidence="8">The sequence shown here is derived from an EMBL/GenBank/DDBJ whole genome shotgun (WGS) entry which is preliminary data.</text>
</comment>
<name>A0ABT4IPC6_9EURY</name>
<accession>A0ABT4IPC6</accession>
<dbReference type="SUPFAM" id="SSF53335">
    <property type="entry name" value="S-adenosyl-L-methionine-dependent methyltransferases"/>
    <property type="match status" value="1"/>
</dbReference>
<evidence type="ECO:0000256" key="2">
    <source>
        <dbReference type="ARBA" id="ARBA00022490"/>
    </source>
</evidence>
<keyword evidence="6" id="KW-0819">tRNA processing</keyword>
<dbReference type="EMBL" id="JAPTGC010000019">
    <property type="protein sequence ID" value="MCZ0863401.1"/>
    <property type="molecule type" value="Genomic_DNA"/>
</dbReference>
<evidence type="ECO:0000256" key="3">
    <source>
        <dbReference type="ARBA" id="ARBA00022603"/>
    </source>
</evidence>
<evidence type="ECO:0000259" key="7">
    <source>
        <dbReference type="Pfam" id="PF01170"/>
    </source>
</evidence>
<dbReference type="Proteomes" id="UP001141336">
    <property type="component" value="Unassembled WGS sequence"/>
</dbReference>
<dbReference type="InterPro" id="IPR053943">
    <property type="entry name" value="RlmKL-like_Mtase_CS"/>
</dbReference>
<gene>
    <name evidence="8" type="ORF">O0S09_09100</name>
</gene>
<dbReference type="InterPro" id="IPR000241">
    <property type="entry name" value="RlmKL-like_Mtase"/>
</dbReference>
<keyword evidence="9" id="KW-1185">Reference proteome</keyword>
<dbReference type="InterPro" id="IPR029063">
    <property type="entry name" value="SAM-dependent_MTases_sf"/>
</dbReference>
<keyword evidence="4" id="KW-0808">Transferase</keyword>
<evidence type="ECO:0000256" key="4">
    <source>
        <dbReference type="ARBA" id="ARBA00022679"/>
    </source>
</evidence>
<comment type="subcellular location">
    <subcellularLocation>
        <location evidence="1">Cytoplasm</location>
    </subcellularLocation>
</comment>
<proteinExistence type="predicted"/>
<protein>
    <submittedName>
        <fullName evidence="8">Methyltransferase domain-containing protein</fullName>
    </submittedName>
</protein>
<dbReference type="PANTHER" id="PTHR14911">
    <property type="entry name" value="THUMP DOMAIN-CONTAINING"/>
    <property type="match status" value="1"/>
</dbReference>
<evidence type="ECO:0000256" key="1">
    <source>
        <dbReference type="ARBA" id="ARBA00004496"/>
    </source>
</evidence>
<organism evidence="8 9">
    <name type="scientific">Methanocorpusculum vombati</name>
    <dbReference type="NCBI Taxonomy" id="3002864"/>
    <lineage>
        <taxon>Archaea</taxon>
        <taxon>Methanobacteriati</taxon>
        <taxon>Methanobacteriota</taxon>
        <taxon>Stenosarchaea group</taxon>
        <taxon>Methanomicrobia</taxon>
        <taxon>Methanomicrobiales</taxon>
        <taxon>Methanocorpusculaceae</taxon>
        <taxon>Methanocorpusculum</taxon>
    </lineage>
</organism>
<feature type="domain" description="Ribosomal RNA large subunit methyltransferase K/L-like methyltransferase" evidence="7">
    <location>
        <begin position="149"/>
        <end position="311"/>
    </location>
</feature>
<dbReference type="GO" id="GO:0032259">
    <property type="term" value="P:methylation"/>
    <property type="evidence" value="ECO:0007669"/>
    <property type="project" value="UniProtKB-KW"/>
</dbReference>
<evidence type="ECO:0000256" key="5">
    <source>
        <dbReference type="ARBA" id="ARBA00022691"/>
    </source>
</evidence>
<dbReference type="CDD" id="cd11715">
    <property type="entry name" value="THUMP_AdoMetMT"/>
    <property type="match status" value="1"/>
</dbReference>
<dbReference type="Gene3D" id="3.40.50.150">
    <property type="entry name" value="Vaccinia Virus protein VP39"/>
    <property type="match status" value="1"/>
</dbReference>
<dbReference type="PANTHER" id="PTHR14911:SF21">
    <property type="entry name" value="N2-METHYLGUANOSINE TRNA METHYLTRANSFERASE"/>
    <property type="match status" value="1"/>
</dbReference>
<dbReference type="Pfam" id="PF01170">
    <property type="entry name" value="UPF0020"/>
    <property type="match status" value="1"/>
</dbReference>
<evidence type="ECO:0000313" key="9">
    <source>
        <dbReference type="Proteomes" id="UP001141336"/>
    </source>
</evidence>
<reference evidence="8" key="1">
    <citation type="submission" date="2022-12" db="EMBL/GenBank/DDBJ databases">
        <title>Isolation and characterisation of novel Methanocorpusculum spp. from native Australian herbivores indicates the genus is ancestrally host-associated.</title>
        <authorList>
            <person name="Volmer J.G."/>
            <person name="Soo R.M."/>
            <person name="Evans P.N."/>
            <person name="Hoedt E.C."/>
            <person name="Astorga Alsina A.L."/>
            <person name="Woodcroft B.J."/>
            <person name="Tyson G.W."/>
            <person name="Hugenholtz P."/>
            <person name="Morrison M."/>
        </authorList>
    </citation>
    <scope>NUCLEOTIDE SEQUENCE</scope>
    <source>
        <strain evidence="8">CW153</strain>
    </source>
</reference>
<sequence length="317" mass="35177">MNLLFELSGENPALAVAEIGCVGTVTRTATGIALAEVPEPETTTRLAQTHVIMELLGECDGTRAALTDLLAHLDITADRPFACRVRKIHPATVDASQLELERMMGKSIHGKVSLQSPEVEYRALFTDNRCYLGRVLYTIDRGSYAYRNPQRRAFFHPGVMMPLMARTMVNLTHVRPGELLCDPFCGTGGMLLETELMGVRSIGSDYDPEMLAGCRKNLPDGAYVRADATRMPYPDNCFDAVATDLPYGQSTTIGADSLDLLYTESLKEIRRILKQGGKAVVVTHRDIRHLAENLFEISGYYEQRVHKSLTRRILVLS</sequence>
<dbReference type="GO" id="GO:0008168">
    <property type="term" value="F:methyltransferase activity"/>
    <property type="evidence" value="ECO:0007669"/>
    <property type="project" value="UniProtKB-KW"/>
</dbReference>
<dbReference type="PROSITE" id="PS01261">
    <property type="entry name" value="UPF0020"/>
    <property type="match status" value="1"/>
</dbReference>
<keyword evidence="5" id="KW-0949">S-adenosyl-L-methionine</keyword>
<evidence type="ECO:0000256" key="6">
    <source>
        <dbReference type="ARBA" id="ARBA00022694"/>
    </source>
</evidence>
<dbReference type="CDD" id="cd02440">
    <property type="entry name" value="AdoMet_MTases"/>
    <property type="match status" value="1"/>
</dbReference>
<dbReference type="RefSeq" id="WP_268923665.1">
    <property type="nucleotide sequence ID" value="NZ_JAPTGC010000019.1"/>
</dbReference>
<keyword evidence="2" id="KW-0963">Cytoplasm</keyword>
<evidence type="ECO:0000313" key="8">
    <source>
        <dbReference type="EMBL" id="MCZ0863401.1"/>
    </source>
</evidence>